<protein>
    <submittedName>
        <fullName evidence="1">Uncharacterized protein</fullName>
    </submittedName>
</protein>
<evidence type="ECO:0000313" key="2">
    <source>
        <dbReference type="Proteomes" id="UP000293483"/>
    </source>
</evidence>
<sequence length="188" mass="21810">MNAAADLKTEKLSNIEWLGQQLRAKTANYEAGIPSTGDTPVNWEDRCGAIAILPNEEAKAYASILVWGDYRDNTDQYAVLNDYIAEYLWRMAQEEIDKKRETFDLKKFCWHVARMELFYGLRPQLRKYHTLEGRLVFSGIDYIKPDTYSKRYSWLGEAVGLLLVELKNEIEHCVGNYRRDINTVVLSC</sequence>
<comment type="caution">
    <text evidence="1">The sequence shown here is derived from an EMBL/GenBank/DDBJ whole genome shotgun (WGS) entry which is preliminary data.</text>
</comment>
<accession>A0A4Q7ANU6</accession>
<evidence type="ECO:0000313" key="1">
    <source>
        <dbReference type="EMBL" id="RZG64768.1"/>
    </source>
</evidence>
<gene>
    <name evidence="1" type="ORF">EXE25_15450</name>
</gene>
<dbReference type="Proteomes" id="UP000293483">
    <property type="component" value="Unassembled WGS sequence"/>
</dbReference>
<organism evidence="1 2">
    <name type="scientific">Acinetobacter bouvetii</name>
    <dbReference type="NCBI Taxonomy" id="202951"/>
    <lineage>
        <taxon>Bacteria</taxon>
        <taxon>Pseudomonadati</taxon>
        <taxon>Pseudomonadota</taxon>
        <taxon>Gammaproteobacteria</taxon>
        <taxon>Moraxellales</taxon>
        <taxon>Moraxellaceae</taxon>
        <taxon>Acinetobacter</taxon>
    </lineage>
</organism>
<reference evidence="1 2" key="1">
    <citation type="submission" date="2019-02" db="EMBL/GenBank/DDBJ databases">
        <title>The Batch Genome Submission of Acinetobacter spp. strains.</title>
        <authorList>
            <person name="Qin J."/>
            <person name="Hu Y."/>
            <person name="Ye H."/>
            <person name="Wei L."/>
            <person name="Feng Y."/>
            <person name="Zong Z."/>
        </authorList>
    </citation>
    <scope>NUCLEOTIDE SEQUENCE [LARGE SCALE GENOMIC DNA]</scope>
    <source>
        <strain evidence="1 2">WCHABo060081</strain>
    </source>
</reference>
<dbReference type="RefSeq" id="WP_130147799.1">
    <property type="nucleotide sequence ID" value="NZ_SGSU01000020.1"/>
</dbReference>
<proteinExistence type="predicted"/>
<dbReference type="EMBL" id="SGSU01000020">
    <property type="protein sequence ID" value="RZG64768.1"/>
    <property type="molecule type" value="Genomic_DNA"/>
</dbReference>
<dbReference type="AlphaFoldDB" id="A0A4Q7ANU6"/>
<name>A0A4Q7ANU6_9GAMM</name>